<proteinExistence type="predicted"/>
<dbReference type="Gene3D" id="1.10.3730.20">
    <property type="match status" value="1"/>
</dbReference>
<evidence type="ECO:0000256" key="4">
    <source>
        <dbReference type="ARBA" id="ARBA00022989"/>
    </source>
</evidence>
<keyword evidence="4 6" id="KW-1133">Transmembrane helix</keyword>
<dbReference type="SUPFAM" id="SSF103481">
    <property type="entry name" value="Multidrug resistance efflux transporter EmrE"/>
    <property type="match status" value="2"/>
</dbReference>
<dbReference type="PANTHER" id="PTHR42920:SF5">
    <property type="entry name" value="EAMA DOMAIN-CONTAINING PROTEIN"/>
    <property type="match status" value="1"/>
</dbReference>
<keyword evidence="3 6" id="KW-0812">Transmembrane</keyword>
<evidence type="ECO:0000259" key="7">
    <source>
        <dbReference type="Pfam" id="PF00892"/>
    </source>
</evidence>
<dbReference type="Proteomes" id="UP000587586">
    <property type="component" value="Unassembled WGS sequence"/>
</dbReference>
<feature type="transmembrane region" description="Helical" evidence="6">
    <location>
        <begin position="193"/>
        <end position="211"/>
    </location>
</feature>
<organism evidence="8 9">
    <name type="scientific">Geomonas limicola</name>
    <dbReference type="NCBI Taxonomy" id="2740186"/>
    <lineage>
        <taxon>Bacteria</taxon>
        <taxon>Pseudomonadati</taxon>
        <taxon>Thermodesulfobacteriota</taxon>
        <taxon>Desulfuromonadia</taxon>
        <taxon>Geobacterales</taxon>
        <taxon>Geobacteraceae</taxon>
        <taxon>Geomonas</taxon>
    </lineage>
</organism>
<evidence type="ECO:0000256" key="2">
    <source>
        <dbReference type="ARBA" id="ARBA00022475"/>
    </source>
</evidence>
<dbReference type="Pfam" id="PF00892">
    <property type="entry name" value="EamA"/>
    <property type="match status" value="1"/>
</dbReference>
<evidence type="ECO:0000313" key="8">
    <source>
        <dbReference type="EMBL" id="GFO68028.1"/>
    </source>
</evidence>
<evidence type="ECO:0000256" key="6">
    <source>
        <dbReference type="SAM" id="Phobius"/>
    </source>
</evidence>
<evidence type="ECO:0000256" key="5">
    <source>
        <dbReference type="ARBA" id="ARBA00023136"/>
    </source>
</evidence>
<dbReference type="InterPro" id="IPR000620">
    <property type="entry name" value="EamA_dom"/>
</dbReference>
<keyword evidence="2" id="KW-1003">Cell membrane</keyword>
<sequence length="281" mass="29926">MVSITTGASLAKSIFPIIGSQLTTALRLGLAAVVLSILFRSWQHHPSREELKRILPYGAALAGMNLLFYLSIARIPLGIALALEFTGPLAVALYGTRQRQDLLWVLFAVTGVALLLPITDLSAPLDPLGLILALAAGVFWGIYILAGRRLALIGQETGMRGGIMVAWGMLTAALVVAPVGLITSTAVHMNARLWMQAFGVGVLSSAVPYSLEMVALKQLPTRIFGILTSLEPVVGALSGFIFLSERLSWMQALAIALIVIASAGSTYVESRRKHVEAMALP</sequence>
<dbReference type="RefSeq" id="WP_198424469.1">
    <property type="nucleotide sequence ID" value="NZ_BLXZ01000003.1"/>
</dbReference>
<evidence type="ECO:0000256" key="1">
    <source>
        <dbReference type="ARBA" id="ARBA00004651"/>
    </source>
</evidence>
<feature type="transmembrane region" description="Helical" evidence="6">
    <location>
        <begin position="128"/>
        <end position="146"/>
    </location>
</feature>
<protein>
    <submittedName>
        <fullName evidence="8">Threonine transporter RhtB</fullName>
    </submittedName>
</protein>
<dbReference type="EMBL" id="BLXZ01000003">
    <property type="protein sequence ID" value="GFO68028.1"/>
    <property type="molecule type" value="Genomic_DNA"/>
</dbReference>
<comment type="caution">
    <text evidence="8">The sequence shown here is derived from an EMBL/GenBank/DDBJ whole genome shotgun (WGS) entry which is preliminary data.</text>
</comment>
<reference evidence="9" key="1">
    <citation type="submission" date="2020-06" db="EMBL/GenBank/DDBJ databases">
        <title>Draft genomic sequecing of Geomonas sp. Red745.</title>
        <authorList>
            <person name="Itoh H."/>
            <person name="Xu Z.X."/>
            <person name="Ushijima N."/>
            <person name="Masuda Y."/>
            <person name="Shiratori Y."/>
            <person name="Senoo K."/>
        </authorList>
    </citation>
    <scope>NUCLEOTIDE SEQUENCE [LARGE SCALE GENOMIC DNA]</scope>
    <source>
        <strain evidence="9">Red745</strain>
    </source>
</reference>
<feature type="transmembrane region" description="Helical" evidence="6">
    <location>
        <begin position="78"/>
        <end position="95"/>
    </location>
</feature>
<comment type="subcellular location">
    <subcellularLocation>
        <location evidence="1">Cell membrane</location>
        <topology evidence="1">Multi-pass membrane protein</topology>
    </subcellularLocation>
</comment>
<feature type="domain" description="EamA" evidence="7">
    <location>
        <begin position="128"/>
        <end position="264"/>
    </location>
</feature>
<feature type="transmembrane region" description="Helical" evidence="6">
    <location>
        <begin position="249"/>
        <end position="268"/>
    </location>
</feature>
<dbReference type="GO" id="GO:0005886">
    <property type="term" value="C:plasma membrane"/>
    <property type="evidence" value="ECO:0007669"/>
    <property type="project" value="UniProtKB-SubCell"/>
</dbReference>
<keyword evidence="9" id="KW-1185">Reference proteome</keyword>
<feature type="transmembrane region" description="Helical" evidence="6">
    <location>
        <begin position="223"/>
        <end position="243"/>
    </location>
</feature>
<keyword evidence="5 6" id="KW-0472">Membrane</keyword>
<dbReference type="InterPro" id="IPR051258">
    <property type="entry name" value="Diverse_Substrate_Transporter"/>
</dbReference>
<name>A0A6V8N638_9BACT</name>
<feature type="transmembrane region" description="Helical" evidence="6">
    <location>
        <begin position="167"/>
        <end position="187"/>
    </location>
</feature>
<gene>
    <name evidence="8" type="ORF">GMLC_16070</name>
</gene>
<dbReference type="InterPro" id="IPR037185">
    <property type="entry name" value="EmrE-like"/>
</dbReference>
<dbReference type="PANTHER" id="PTHR42920">
    <property type="entry name" value="OS03G0707200 PROTEIN-RELATED"/>
    <property type="match status" value="1"/>
</dbReference>
<evidence type="ECO:0000313" key="9">
    <source>
        <dbReference type="Proteomes" id="UP000587586"/>
    </source>
</evidence>
<accession>A0A6V8N638</accession>
<evidence type="ECO:0000256" key="3">
    <source>
        <dbReference type="ARBA" id="ARBA00022692"/>
    </source>
</evidence>
<feature type="transmembrane region" description="Helical" evidence="6">
    <location>
        <begin position="102"/>
        <end position="122"/>
    </location>
</feature>
<dbReference type="AlphaFoldDB" id="A0A6V8N638"/>